<dbReference type="InterPro" id="IPR023188">
    <property type="entry name" value="DPS_DNA-bd_CS"/>
</dbReference>
<dbReference type="PROSITE" id="PS00819">
    <property type="entry name" value="DPS_2"/>
    <property type="match status" value="1"/>
</dbReference>
<dbReference type="PRINTS" id="PR01346">
    <property type="entry name" value="HELNAPAPROT"/>
</dbReference>
<evidence type="ECO:0000256" key="2">
    <source>
        <dbReference type="RuleBase" id="RU003875"/>
    </source>
</evidence>
<dbReference type="AlphaFoldDB" id="A0A917CNB2"/>
<dbReference type="CDD" id="cd01043">
    <property type="entry name" value="DPS"/>
    <property type="match status" value="1"/>
</dbReference>
<gene>
    <name evidence="4" type="primary">dps</name>
    <name evidence="4" type="ORF">GCM10010916_06490</name>
</gene>
<reference evidence="4" key="1">
    <citation type="journal article" date="2014" name="Int. J. Syst. Evol. Microbiol.">
        <title>Complete genome sequence of Corynebacterium casei LMG S-19264T (=DSM 44701T), isolated from a smear-ripened cheese.</title>
        <authorList>
            <consortium name="US DOE Joint Genome Institute (JGI-PGF)"/>
            <person name="Walter F."/>
            <person name="Albersmeier A."/>
            <person name="Kalinowski J."/>
            <person name="Ruckert C."/>
        </authorList>
    </citation>
    <scope>NUCLEOTIDE SEQUENCE</scope>
    <source>
        <strain evidence="4">CGMCC 1.12987</strain>
    </source>
</reference>
<dbReference type="GO" id="GO:0016722">
    <property type="term" value="F:oxidoreductase activity, acting on metal ions"/>
    <property type="evidence" value="ECO:0007669"/>
    <property type="project" value="InterPro"/>
</dbReference>
<evidence type="ECO:0000256" key="1">
    <source>
        <dbReference type="ARBA" id="ARBA00009497"/>
    </source>
</evidence>
<dbReference type="InterPro" id="IPR012347">
    <property type="entry name" value="Ferritin-like"/>
</dbReference>
<keyword evidence="5" id="KW-1185">Reference proteome</keyword>
<proteinExistence type="inferred from homology"/>
<evidence type="ECO:0000313" key="5">
    <source>
        <dbReference type="Proteomes" id="UP000644756"/>
    </source>
</evidence>
<dbReference type="Proteomes" id="UP000644756">
    <property type="component" value="Unassembled WGS sequence"/>
</dbReference>
<dbReference type="InterPro" id="IPR008331">
    <property type="entry name" value="Ferritin_DPS_dom"/>
</dbReference>
<dbReference type="InterPro" id="IPR002177">
    <property type="entry name" value="DPS_DNA-bd"/>
</dbReference>
<sequence>MATKSPEKKSQSAAVVEQLNKQVANWSVMYMKLHHFHWYVKGPNFFALHAKFEELYNESTLIMDELAERVLTIGGQPYSTLKEHLAEASIKEAKGGESADAMLKSLIDDLNQLAKETSEAAEMAEEAGDEPTADMLIGKQEWMEKTVWMLKACLG</sequence>
<protein>
    <submittedName>
        <fullName evidence="4">General stress protein 20U</fullName>
    </submittedName>
</protein>
<reference evidence="4" key="2">
    <citation type="submission" date="2020-09" db="EMBL/GenBank/DDBJ databases">
        <authorList>
            <person name="Sun Q."/>
            <person name="Zhou Y."/>
        </authorList>
    </citation>
    <scope>NUCLEOTIDE SEQUENCE</scope>
    <source>
        <strain evidence="4">CGMCC 1.12987</strain>
    </source>
</reference>
<dbReference type="Pfam" id="PF00210">
    <property type="entry name" value="Ferritin"/>
    <property type="match status" value="1"/>
</dbReference>
<comment type="similarity">
    <text evidence="1 2">Belongs to the Dps family.</text>
</comment>
<evidence type="ECO:0000313" key="4">
    <source>
        <dbReference type="EMBL" id="GGF91844.1"/>
    </source>
</evidence>
<organism evidence="4 5">
    <name type="scientific">Paenibacillus abyssi</name>
    <dbReference type="NCBI Taxonomy" id="1340531"/>
    <lineage>
        <taxon>Bacteria</taxon>
        <taxon>Bacillati</taxon>
        <taxon>Bacillota</taxon>
        <taxon>Bacilli</taxon>
        <taxon>Bacillales</taxon>
        <taxon>Paenibacillaceae</taxon>
        <taxon>Paenibacillus</taxon>
    </lineage>
</organism>
<feature type="domain" description="Ferritin/DPS" evidence="3">
    <location>
        <begin position="17"/>
        <end position="154"/>
    </location>
</feature>
<comment type="caution">
    <text evidence="4">The sequence shown here is derived from an EMBL/GenBank/DDBJ whole genome shotgun (WGS) entry which is preliminary data.</text>
</comment>
<dbReference type="PROSITE" id="PS00818">
    <property type="entry name" value="DPS_1"/>
    <property type="match status" value="1"/>
</dbReference>
<dbReference type="PANTHER" id="PTHR42932:SF1">
    <property type="entry name" value="GENERAL STRESS PROTEIN 20U"/>
    <property type="match status" value="1"/>
</dbReference>
<dbReference type="Gene3D" id="1.20.1260.10">
    <property type="match status" value="1"/>
</dbReference>
<dbReference type="SUPFAM" id="SSF47240">
    <property type="entry name" value="Ferritin-like"/>
    <property type="match status" value="1"/>
</dbReference>
<name>A0A917CNB2_9BACL</name>
<dbReference type="GO" id="GO:0008199">
    <property type="term" value="F:ferric iron binding"/>
    <property type="evidence" value="ECO:0007669"/>
    <property type="project" value="InterPro"/>
</dbReference>
<dbReference type="EMBL" id="BMGR01000002">
    <property type="protein sequence ID" value="GGF91844.1"/>
    <property type="molecule type" value="Genomic_DNA"/>
</dbReference>
<evidence type="ECO:0000259" key="3">
    <source>
        <dbReference type="Pfam" id="PF00210"/>
    </source>
</evidence>
<dbReference type="PIRSF" id="PIRSF005900">
    <property type="entry name" value="Dps"/>
    <property type="match status" value="1"/>
</dbReference>
<dbReference type="PANTHER" id="PTHR42932">
    <property type="entry name" value="GENERAL STRESS PROTEIN 20U"/>
    <property type="match status" value="1"/>
</dbReference>
<dbReference type="RefSeq" id="WP_188528974.1">
    <property type="nucleotide sequence ID" value="NZ_BMGR01000002.1"/>
</dbReference>
<accession>A0A917CNB2</accession>
<dbReference type="InterPro" id="IPR009078">
    <property type="entry name" value="Ferritin-like_SF"/>
</dbReference>